<reference evidence="10 11" key="1">
    <citation type="journal article" date="2004" name="Science">
        <title>The Ashbya gossypii genome as a tool for mapping the ancient Saccharomyces cerevisiae genome.</title>
        <authorList>
            <person name="Dietrich F.S."/>
            <person name="Voegeli S."/>
            <person name="Brachat S."/>
            <person name="Lerch A."/>
            <person name="Gates K."/>
            <person name="Steiner S."/>
            <person name="Mohr C."/>
            <person name="Pohlmann R."/>
            <person name="Luedi P."/>
            <person name="Choi S."/>
            <person name="Wing R.A."/>
            <person name="Flavier A."/>
            <person name="Gaffney T.D."/>
            <person name="Philippsen P."/>
        </authorList>
    </citation>
    <scope>NUCLEOTIDE SEQUENCE [LARGE SCALE GENOMIC DNA]</scope>
    <source>
        <strain evidence="11">ATCC 10895 / CBS 109.51 / FGSC 9923 / NRRL Y-1056</strain>
    </source>
</reference>
<dbReference type="HOGENOM" id="CLU_001528_3_3_1"/>
<feature type="domain" description="Glycosyl hydrolase family 32 N-terminal" evidence="8">
    <location>
        <begin position="54"/>
        <end position="372"/>
    </location>
</feature>
<dbReference type="InterPro" id="IPR013148">
    <property type="entry name" value="Glyco_hydro_32_N"/>
</dbReference>
<dbReference type="PANTHER" id="PTHR42800:SF4">
    <property type="entry name" value="INVERTASE 2"/>
    <property type="match status" value="1"/>
</dbReference>
<evidence type="ECO:0000313" key="11">
    <source>
        <dbReference type="Proteomes" id="UP000000591"/>
    </source>
</evidence>
<dbReference type="OMA" id="GTEWRHA"/>
<evidence type="ECO:0000256" key="7">
    <source>
        <dbReference type="SAM" id="SignalP"/>
    </source>
</evidence>
<keyword evidence="2 7" id="KW-0732">Signal</keyword>
<dbReference type="SMART" id="SM00640">
    <property type="entry name" value="Glyco_32"/>
    <property type="match status" value="1"/>
</dbReference>
<dbReference type="STRING" id="284811.Q752P4"/>
<dbReference type="GO" id="GO:0005737">
    <property type="term" value="C:cytoplasm"/>
    <property type="evidence" value="ECO:0000318"/>
    <property type="project" value="GO_Central"/>
</dbReference>
<dbReference type="Proteomes" id="UP000000591">
    <property type="component" value="Chromosome VI"/>
</dbReference>
<feature type="chain" id="PRO_5004285301" evidence="7">
    <location>
        <begin position="19"/>
        <end position="572"/>
    </location>
</feature>
<dbReference type="EMBL" id="AE016819">
    <property type="protein sequence ID" value="AAS53900.1"/>
    <property type="molecule type" value="Genomic_DNA"/>
</dbReference>
<dbReference type="InterPro" id="IPR023296">
    <property type="entry name" value="Glyco_hydro_beta-prop_sf"/>
</dbReference>
<dbReference type="Gene3D" id="2.60.120.560">
    <property type="entry name" value="Exo-inulinase, domain 1"/>
    <property type="match status" value="1"/>
</dbReference>
<dbReference type="RefSeq" id="NP_986076.1">
    <property type="nucleotide sequence ID" value="NM_212212.1"/>
</dbReference>
<keyword evidence="3 6" id="KW-0378">Hydrolase</keyword>
<dbReference type="GO" id="GO:0005576">
    <property type="term" value="C:extracellular region"/>
    <property type="evidence" value="ECO:0007669"/>
    <property type="project" value="UniProtKB-ARBA"/>
</dbReference>
<dbReference type="Pfam" id="PF08244">
    <property type="entry name" value="Glyco_hydro_32C"/>
    <property type="match status" value="1"/>
</dbReference>
<evidence type="ECO:0000256" key="1">
    <source>
        <dbReference type="ARBA" id="ARBA00009902"/>
    </source>
</evidence>
<reference evidence="11" key="2">
    <citation type="journal article" date="2013" name="G3 (Bethesda)">
        <title>Genomes of Ashbya fungi isolated from insects reveal four mating-type loci, numerous translocations, lack of transposons, and distinct gene duplications.</title>
        <authorList>
            <person name="Dietrich F.S."/>
            <person name="Voegeli S."/>
            <person name="Kuo S."/>
            <person name="Philippsen P."/>
        </authorList>
    </citation>
    <scope>GENOME REANNOTATION</scope>
    <source>
        <strain evidence="11">ATCC 10895 / CBS 109.51 / FGSC 9923 / NRRL Y-1056</strain>
    </source>
</reference>
<sequence>MYFSKLLSAVALCSSASALYVPGDADVNVQNKDQTPTALPEEPLNGTAYRPIMHATPSQGWMNDPNGLWYDTKEEVYHVYYQYNPADTVWGVPLYWGHLTSKDLQSWEDHGVAIRPPRNDSGAFSGSAVVDTNNTSGFFNDSIDPAQRVVAIWTYNTPESETQWISYSLDGGYTFIDYANNPVLDLNSTQFRDPKVIWHEESQKWIMTVVLSHKYAIQIYSSDNLREWTLESEFKNHGLLGFQYECPGLAKIPVSKPANCEMQLKDVSYPVKNNTDYVWVMFLAINPGGPQGGNFNQYFIGDFDGKKFTPFSEQTRFLDHGKDFYAFQGFYNSQFKDSFLGIAWASNWQYSAYVPTNPWRSSMSLARKLTVRPYNPTPESVQLVLNSEPVFVPEDMEFNSNFSSWKDLKLTSGKEEVFEFGSTPLGAFEFNLTFTANDTGLSKHSLGDFSIYLEGAKDPDEYLRLGYSTQAADFFFDRGNSKVSFVRENPFFTNKMAINMEPWEILAPGVKVFKVRAIFDVDILELFFNEGTAASTNTYFLTEENHPASLKFKTSVDNVFTVNELSLRQLTF</sequence>
<evidence type="ECO:0000256" key="6">
    <source>
        <dbReference type="RuleBase" id="RU362110"/>
    </source>
</evidence>
<comment type="similarity">
    <text evidence="1 6">Belongs to the glycosyl hydrolase 32 family.</text>
</comment>
<dbReference type="FunFam" id="2.115.10.20:FF:000002">
    <property type="entry name" value="Invertase 2"/>
    <property type="match status" value="1"/>
</dbReference>
<evidence type="ECO:0000256" key="2">
    <source>
        <dbReference type="ARBA" id="ARBA00022729"/>
    </source>
</evidence>
<protein>
    <submittedName>
        <fullName evidence="10">AFR529Wp</fullName>
    </submittedName>
</protein>
<dbReference type="eggNOG" id="KOG0228">
    <property type="taxonomic scope" value="Eukaryota"/>
</dbReference>
<dbReference type="SUPFAM" id="SSF75005">
    <property type="entry name" value="Arabinanase/levansucrase/invertase"/>
    <property type="match status" value="1"/>
</dbReference>
<feature type="domain" description="Glycosyl hydrolase family 32 C-terminal" evidence="9">
    <location>
        <begin position="416"/>
        <end position="554"/>
    </location>
</feature>
<evidence type="ECO:0000256" key="4">
    <source>
        <dbReference type="ARBA" id="ARBA00023180"/>
    </source>
</evidence>
<evidence type="ECO:0000313" key="10">
    <source>
        <dbReference type="EMBL" id="AAS53900.1"/>
    </source>
</evidence>
<keyword evidence="11" id="KW-1185">Reference proteome</keyword>
<dbReference type="KEGG" id="ago:AGOS_AFR529W"/>
<organism evidence="10 11">
    <name type="scientific">Eremothecium gossypii (strain ATCC 10895 / CBS 109.51 / FGSC 9923 / NRRL Y-1056)</name>
    <name type="common">Yeast</name>
    <name type="synonym">Ashbya gossypii</name>
    <dbReference type="NCBI Taxonomy" id="284811"/>
    <lineage>
        <taxon>Eukaryota</taxon>
        <taxon>Fungi</taxon>
        <taxon>Dikarya</taxon>
        <taxon>Ascomycota</taxon>
        <taxon>Saccharomycotina</taxon>
        <taxon>Saccharomycetes</taxon>
        <taxon>Saccharomycetales</taxon>
        <taxon>Saccharomycetaceae</taxon>
        <taxon>Eremothecium</taxon>
    </lineage>
</organism>
<keyword evidence="4" id="KW-0325">Glycoprotein</keyword>
<keyword evidence="5 6" id="KW-0326">Glycosidase</keyword>
<evidence type="ECO:0000259" key="9">
    <source>
        <dbReference type="Pfam" id="PF08244"/>
    </source>
</evidence>
<evidence type="ECO:0000256" key="3">
    <source>
        <dbReference type="ARBA" id="ARBA00022801"/>
    </source>
</evidence>
<dbReference type="OrthoDB" id="202537at2759"/>
<dbReference type="CAZy" id="GH32">
    <property type="family name" value="Glycoside Hydrolase Family 32"/>
</dbReference>
<feature type="signal peptide" evidence="7">
    <location>
        <begin position="1"/>
        <end position="18"/>
    </location>
</feature>
<dbReference type="BRENDA" id="3.2.1.26">
    <property type="organism ID" value="484"/>
</dbReference>
<evidence type="ECO:0000259" key="8">
    <source>
        <dbReference type="Pfam" id="PF00251"/>
    </source>
</evidence>
<dbReference type="FunCoup" id="Q752P4">
    <property type="interactions" value="484"/>
</dbReference>
<dbReference type="GO" id="GO:0005987">
    <property type="term" value="P:sucrose catabolic process"/>
    <property type="evidence" value="ECO:0000318"/>
    <property type="project" value="GO_Central"/>
</dbReference>
<dbReference type="InterPro" id="IPR001362">
    <property type="entry name" value="Glyco_hydro_32"/>
</dbReference>
<dbReference type="CDD" id="cd18622">
    <property type="entry name" value="GH32_Inu-like"/>
    <property type="match status" value="1"/>
</dbReference>
<dbReference type="InterPro" id="IPR013320">
    <property type="entry name" value="ConA-like_dom_sf"/>
</dbReference>
<name>Q752P4_EREGS</name>
<accession>Q752P4</accession>
<dbReference type="GO" id="GO:0004575">
    <property type="term" value="F:sucrose alpha-glucosidase activity"/>
    <property type="evidence" value="ECO:0000318"/>
    <property type="project" value="GO_Central"/>
</dbReference>
<gene>
    <name evidence="10" type="ORF">AGOS_AFR529W</name>
</gene>
<dbReference type="GeneID" id="4622355"/>
<dbReference type="InterPro" id="IPR018053">
    <property type="entry name" value="Glyco_hydro_32_AS"/>
</dbReference>
<dbReference type="AlphaFoldDB" id="Q752P4"/>
<dbReference type="InParanoid" id="Q752P4"/>
<dbReference type="Pfam" id="PF00251">
    <property type="entry name" value="Glyco_hydro_32N"/>
    <property type="match status" value="1"/>
</dbReference>
<dbReference type="PANTHER" id="PTHR42800">
    <property type="entry name" value="EXOINULINASE INUD (AFU_ORTHOLOGUE AFUA_5G00480)"/>
    <property type="match status" value="1"/>
</dbReference>
<evidence type="ECO:0000256" key="5">
    <source>
        <dbReference type="ARBA" id="ARBA00023295"/>
    </source>
</evidence>
<dbReference type="PROSITE" id="PS00609">
    <property type="entry name" value="GLYCOSYL_HYDROL_F32"/>
    <property type="match status" value="1"/>
</dbReference>
<proteinExistence type="inferred from homology"/>
<dbReference type="SUPFAM" id="SSF49899">
    <property type="entry name" value="Concanavalin A-like lectins/glucanases"/>
    <property type="match status" value="1"/>
</dbReference>
<dbReference type="InterPro" id="IPR013189">
    <property type="entry name" value="Glyco_hydro_32_C"/>
</dbReference>
<dbReference type="Gene3D" id="2.115.10.20">
    <property type="entry name" value="Glycosyl hydrolase domain, family 43"/>
    <property type="match status" value="1"/>
</dbReference>